<evidence type="ECO:0000256" key="7">
    <source>
        <dbReference type="SAM" id="MobiDB-lite"/>
    </source>
</evidence>
<keyword evidence="5" id="KW-0539">Nucleus</keyword>
<comment type="subcellular location">
    <subcellularLocation>
        <location evidence="1">Nucleus</location>
    </subcellularLocation>
</comment>
<dbReference type="Proteomes" id="UP001566132">
    <property type="component" value="Unassembled WGS sequence"/>
</dbReference>
<keyword evidence="6" id="KW-0175">Coiled coil</keyword>
<dbReference type="InterPro" id="IPR011598">
    <property type="entry name" value="bHLH_dom"/>
</dbReference>
<feature type="region of interest" description="Disordered" evidence="7">
    <location>
        <begin position="459"/>
        <end position="480"/>
    </location>
</feature>
<evidence type="ECO:0000256" key="2">
    <source>
        <dbReference type="ARBA" id="ARBA00023015"/>
    </source>
</evidence>
<protein>
    <recommendedName>
        <fullName evidence="8">BHLH domain-containing protein</fullName>
    </recommendedName>
</protein>
<evidence type="ECO:0000256" key="4">
    <source>
        <dbReference type="ARBA" id="ARBA00023163"/>
    </source>
</evidence>
<reference evidence="9 10" key="1">
    <citation type="submission" date="2024-05" db="EMBL/GenBank/DDBJ databases">
        <title>Genetic variation in Jamaican populations of the coffee berry borer (Hypothenemus hampei).</title>
        <authorList>
            <person name="Errbii M."/>
            <person name="Myrie A."/>
        </authorList>
    </citation>
    <scope>NUCLEOTIDE SEQUENCE [LARGE SCALE GENOMIC DNA]</scope>
    <source>
        <strain evidence="9">JA-Hopewell-2020-01-JO</strain>
        <tissue evidence="9">Whole body</tissue>
    </source>
</reference>
<dbReference type="SMART" id="SM00353">
    <property type="entry name" value="HLH"/>
    <property type="match status" value="1"/>
</dbReference>
<name>A0ABD1F5Y3_HYPHA</name>
<keyword evidence="2" id="KW-0805">Transcription regulation</keyword>
<evidence type="ECO:0000256" key="6">
    <source>
        <dbReference type="SAM" id="Coils"/>
    </source>
</evidence>
<keyword evidence="10" id="KW-1185">Reference proteome</keyword>
<keyword evidence="4" id="KW-0804">Transcription</keyword>
<sequence>MSSSHLMQQKRLPDRPGGAGNSSRESIHSGQFMVSEFEAEEQDDEDNLAVPIPEGTDTKDLVVPVKGYFPSGFEVSNKGKNQQPICIDQSLSKLFQCMSLAYRQKLTSPKWNRFRGIRLRWKDKIRLNNVIWRCWHLQFIKKENTLICQFASPLDVDTHNKPEAIVLEGKYWKRKLAAVTAEYKKWRMFYRNHLYGHTPKEEIDMLNDVDALLGDSNSMDHHMNVMMIDEDYMGLMSDTLFSTITNQPFPFPDTRELARSGFADFIQPSLGPLQPNLDDYMDTFDPIQDLYPNNKLPTVPEEQQQQNAAGTYYYHHQQNTNQASVSDLTTTQPGTTYQGQIQSHAVVMDTGHSQNLIAHHAVTAGAAPFNNVLLTTNNEHYIQSSSYPISSKLSAKVVQPINMNNRGKLSQTTTGPGVVLTGSTYSKSMDSNSSSQVVYPGYNPQNMNENIILNSDRLQVSTPTASKSSSQQQQRNTMQNISSVDHQVTQNATAAVATYKFATPSRPNLKFTSQPFQQQASALTLVHHTSSNYTGFSPSIAKINKGDSKNRITLRGRGRSRSNTREPLKRPPLISTASDPALISPQTNVLLTQLLTTNSPLSEAVQAAYSQSQASDLSHHRAALVKDESPPVLPSPSTSTLIPMTTNGGGGDSSYMNTYSNSNSPLDSPSQTLHSPTSSQGSIGSPGRDSRDGRRVGHIHAEQKRRCNIKNGFDMIHSLIPQLNQNPNAKLSKAAMLQKGAEYIKQLRAERNQLREEMDSLRQQIDSLNTSISNCQSMLPATGAPVSRRRDIRMQEMFDEYVSNRTMENWKFWIFSLICRSLLETFNSFVSTTSLEELYSSTYLWIEQHCTLVELRPVVLNSLRYLSTRTEILSEPEKLPNEARQLVLSKEKK</sequence>
<evidence type="ECO:0000256" key="5">
    <source>
        <dbReference type="ARBA" id="ARBA00023242"/>
    </source>
</evidence>
<feature type="compositionally biased region" description="Basic and acidic residues" evidence="7">
    <location>
        <begin position="688"/>
        <end position="701"/>
    </location>
</feature>
<feature type="region of interest" description="Disordered" evidence="7">
    <location>
        <begin position="542"/>
        <end position="580"/>
    </location>
</feature>
<dbReference type="GO" id="GO:0005634">
    <property type="term" value="C:nucleus"/>
    <property type="evidence" value="ECO:0007669"/>
    <property type="project" value="UniProtKB-SubCell"/>
</dbReference>
<evidence type="ECO:0000313" key="9">
    <source>
        <dbReference type="EMBL" id="KAL1512449.1"/>
    </source>
</evidence>
<dbReference type="CDD" id="cd11405">
    <property type="entry name" value="bHLHzip_MLXIP_like"/>
    <property type="match status" value="1"/>
</dbReference>
<feature type="compositionally biased region" description="Low complexity" evidence="7">
    <location>
        <begin position="653"/>
        <end position="664"/>
    </location>
</feature>
<feature type="domain" description="BHLH" evidence="8">
    <location>
        <begin position="693"/>
        <end position="747"/>
    </location>
</feature>
<feature type="region of interest" description="Disordered" evidence="7">
    <location>
        <begin position="1"/>
        <end position="45"/>
    </location>
</feature>
<organism evidence="9 10">
    <name type="scientific">Hypothenemus hampei</name>
    <name type="common">Coffee berry borer</name>
    <dbReference type="NCBI Taxonomy" id="57062"/>
    <lineage>
        <taxon>Eukaryota</taxon>
        <taxon>Metazoa</taxon>
        <taxon>Ecdysozoa</taxon>
        <taxon>Arthropoda</taxon>
        <taxon>Hexapoda</taxon>
        <taxon>Insecta</taxon>
        <taxon>Pterygota</taxon>
        <taxon>Neoptera</taxon>
        <taxon>Endopterygota</taxon>
        <taxon>Coleoptera</taxon>
        <taxon>Polyphaga</taxon>
        <taxon>Cucujiformia</taxon>
        <taxon>Curculionidae</taxon>
        <taxon>Scolytinae</taxon>
        <taxon>Hypothenemus</taxon>
    </lineage>
</organism>
<gene>
    <name evidence="9" type="ORF">ABEB36_002039</name>
</gene>
<dbReference type="GO" id="GO:0003677">
    <property type="term" value="F:DNA binding"/>
    <property type="evidence" value="ECO:0007669"/>
    <property type="project" value="UniProtKB-KW"/>
</dbReference>
<feature type="compositionally biased region" description="Polar residues" evidence="7">
    <location>
        <begin position="665"/>
        <end position="680"/>
    </location>
</feature>
<evidence type="ECO:0000259" key="8">
    <source>
        <dbReference type="PROSITE" id="PS50888"/>
    </source>
</evidence>
<proteinExistence type="predicted"/>
<dbReference type="PANTHER" id="PTHR15741:SF37">
    <property type="entry name" value="LD38259P"/>
    <property type="match status" value="1"/>
</dbReference>
<evidence type="ECO:0000256" key="1">
    <source>
        <dbReference type="ARBA" id="ARBA00004123"/>
    </source>
</evidence>
<evidence type="ECO:0000313" key="10">
    <source>
        <dbReference type="Proteomes" id="UP001566132"/>
    </source>
</evidence>
<comment type="caution">
    <text evidence="9">The sequence shown here is derived from an EMBL/GenBank/DDBJ whole genome shotgun (WGS) entry which is preliminary data.</text>
</comment>
<keyword evidence="3" id="KW-0238">DNA-binding</keyword>
<dbReference type="Pfam" id="PF00010">
    <property type="entry name" value="HLH"/>
    <property type="match status" value="1"/>
</dbReference>
<dbReference type="Gene3D" id="4.10.280.10">
    <property type="entry name" value="Helix-loop-helix DNA-binding domain"/>
    <property type="match status" value="1"/>
</dbReference>
<dbReference type="PROSITE" id="PS50888">
    <property type="entry name" value="BHLH"/>
    <property type="match status" value="1"/>
</dbReference>
<dbReference type="SUPFAM" id="SSF47459">
    <property type="entry name" value="HLH, helix-loop-helix DNA-binding domain"/>
    <property type="match status" value="1"/>
</dbReference>
<dbReference type="AlphaFoldDB" id="A0ABD1F5Y3"/>
<dbReference type="EMBL" id="JBDJPC010000002">
    <property type="protein sequence ID" value="KAL1512449.1"/>
    <property type="molecule type" value="Genomic_DNA"/>
</dbReference>
<feature type="compositionally biased region" description="Low complexity" evidence="7">
    <location>
        <begin position="635"/>
        <end position="646"/>
    </location>
</feature>
<accession>A0ABD1F5Y3</accession>
<feature type="coiled-coil region" evidence="6">
    <location>
        <begin position="737"/>
        <end position="778"/>
    </location>
</feature>
<evidence type="ECO:0000256" key="3">
    <source>
        <dbReference type="ARBA" id="ARBA00023125"/>
    </source>
</evidence>
<feature type="compositionally biased region" description="Basic residues" evidence="7">
    <location>
        <begin position="552"/>
        <end position="562"/>
    </location>
</feature>
<dbReference type="InterPro" id="IPR036638">
    <property type="entry name" value="HLH_DNA-bd_sf"/>
</dbReference>
<dbReference type="FunFam" id="4.10.280.10:FF:000094">
    <property type="entry name" value="Blast:Carbohydrate-responsive element-binding protein"/>
    <property type="match status" value="1"/>
</dbReference>
<feature type="region of interest" description="Disordered" evidence="7">
    <location>
        <begin position="619"/>
        <end position="701"/>
    </location>
</feature>
<dbReference type="PANTHER" id="PTHR15741">
    <property type="entry name" value="BASIC HELIX-LOOP-HELIX ZIP TRANSCRIPTION FACTOR"/>
    <property type="match status" value="1"/>
</dbReference>
<dbReference type="InterPro" id="IPR052207">
    <property type="entry name" value="Max-like/E-box_TFs"/>
</dbReference>
<dbReference type="CDD" id="cd21739">
    <property type="entry name" value="NES2-NLS_ChREBP-like"/>
    <property type="match status" value="1"/>
</dbReference>